<keyword evidence="7 15" id="KW-1133">Transmembrane helix</keyword>
<dbReference type="GO" id="GO:0006886">
    <property type="term" value="P:intracellular protein transport"/>
    <property type="evidence" value="ECO:0007669"/>
    <property type="project" value="InterPro"/>
</dbReference>
<keyword evidence="8 14" id="KW-0496">Mitochondrion</keyword>
<dbReference type="RefSeq" id="XP_056034920.1">
    <property type="nucleotide sequence ID" value="XM_056180691.1"/>
</dbReference>
<dbReference type="SUPFAM" id="SSF47157">
    <property type="entry name" value="Mitochondrial import receptor subunit Tom20"/>
    <property type="match status" value="1"/>
</dbReference>
<keyword evidence="4 15" id="KW-0812">Transmembrane</keyword>
<dbReference type="PANTHER" id="PTHR12430">
    <property type="entry name" value="MITOCHONDRIAL IMPORT RECEPTOR SUBUNIT TOM20"/>
    <property type="match status" value="1"/>
</dbReference>
<comment type="similarity">
    <text evidence="2 14">Belongs to the Tom20 family.</text>
</comment>
<dbReference type="Proteomes" id="UP001212411">
    <property type="component" value="Chromosome 1"/>
</dbReference>
<dbReference type="PRINTS" id="PR00351">
    <property type="entry name" value="OM20RECEPTOR"/>
</dbReference>
<dbReference type="KEGG" id="som:SOMG_01898"/>
<evidence type="ECO:0000256" key="2">
    <source>
        <dbReference type="ARBA" id="ARBA00005792"/>
    </source>
</evidence>
<evidence type="ECO:0000256" key="3">
    <source>
        <dbReference type="ARBA" id="ARBA00022448"/>
    </source>
</evidence>
<dbReference type="FunFam" id="1.20.960.10:FF:000002">
    <property type="entry name" value="Mitochondrial import receptor subunit TOM20"/>
    <property type="match status" value="1"/>
</dbReference>
<dbReference type="EMBL" id="CP115611">
    <property type="protein sequence ID" value="WBW70677.1"/>
    <property type="molecule type" value="Genomic_DNA"/>
</dbReference>
<dbReference type="InterPro" id="IPR002056">
    <property type="entry name" value="MAS20"/>
</dbReference>
<evidence type="ECO:0000256" key="7">
    <source>
        <dbReference type="ARBA" id="ARBA00022989"/>
    </source>
</evidence>
<evidence type="ECO:0000256" key="9">
    <source>
        <dbReference type="ARBA" id="ARBA00023136"/>
    </source>
</evidence>
<evidence type="ECO:0000256" key="12">
    <source>
        <dbReference type="ARBA" id="ARBA00073975"/>
    </source>
</evidence>
<dbReference type="GO" id="GO:0005742">
    <property type="term" value="C:mitochondrial outer membrane translocase complex"/>
    <property type="evidence" value="ECO:0007669"/>
    <property type="project" value="UniProtKB-UniRule"/>
</dbReference>
<dbReference type="Gene3D" id="1.20.960.10">
    <property type="entry name" value="Mitochondrial outer membrane translocase complex, subunit Tom20 domain"/>
    <property type="match status" value="1"/>
</dbReference>
<accession>A0AAE9W890</accession>
<dbReference type="Pfam" id="PF02064">
    <property type="entry name" value="MAS20"/>
    <property type="match status" value="1"/>
</dbReference>
<dbReference type="GO" id="GO:0030150">
    <property type="term" value="P:protein import into mitochondrial matrix"/>
    <property type="evidence" value="ECO:0007669"/>
    <property type="project" value="TreeGrafter"/>
</dbReference>
<dbReference type="GO" id="GO:0016031">
    <property type="term" value="P:tRNA import into mitochondrion"/>
    <property type="evidence" value="ECO:0007669"/>
    <property type="project" value="TreeGrafter"/>
</dbReference>
<evidence type="ECO:0000256" key="5">
    <source>
        <dbReference type="ARBA" id="ARBA00022787"/>
    </source>
</evidence>
<dbReference type="GO" id="GO:0008320">
    <property type="term" value="F:protein transmembrane transporter activity"/>
    <property type="evidence" value="ECO:0007669"/>
    <property type="project" value="TreeGrafter"/>
</dbReference>
<evidence type="ECO:0000256" key="13">
    <source>
        <dbReference type="ARBA" id="ARBA00080405"/>
    </source>
</evidence>
<organism evidence="16 17">
    <name type="scientific">Schizosaccharomyces osmophilus</name>
    <dbReference type="NCBI Taxonomy" id="2545709"/>
    <lineage>
        <taxon>Eukaryota</taxon>
        <taxon>Fungi</taxon>
        <taxon>Dikarya</taxon>
        <taxon>Ascomycota</taxon>
        <taxon>Taphrinomycotina</taxon>
        <taxon>Schizosaccharomycetes</taxon>
        <taxon>Schizosaccharomycetales</taxon>
        <taxon>Schizosaccharomycetaceae</taxon>
        <taxon>Schizosaccharomyces</taxon>
    </lineage>
</organism>
<evidence type="ECO:0000256" key="15">
    <source>
        <dbReference type="SAM" id="Phobius"/>
    </source>
</evidence>
<keyword evidence="9 14" id="KW-0472">Membrane</keyword>
<gene>
    <name evidence="16" type="primary">tom20</name>
    <name evidence="16" type="ORF">SOMG_01898</name>
</gene>
<evidence type="ECO:0000256" key="14">
    <source>
        <dbReference type="PIRNR" id="PIRNR037707"/>
    </source>
</evidence>
<dbReference type="PIRSF" id="PIRSF037707">
    <property type="entry name" value="MAS20_rcpt"/>
    <property type="match status" value="1"/>
</dbReference>
<dbReference type="NCBIfam" id="TIGR00985">
    <property type="entry name" value="3a0801s04tom"/>
    <property type="match status" value="1"/>
</dbReference>
<evidence type="ECO:0000256" key="8">
    <source>
        <dbReference type="ARBA" id="ARBA00023128"/>
    </source>
</evidence>
<evidence type="ECO:0000256" key="6">
    <source>
        <dbReference type="ARBA" id="ARBA00022927"/>
    </source>
</evidence>
<dbReference type="PANTHER" id="PTHR12430:SF0">
    <property type="entry name" value="TRANSLOCASE OF OUTER MITOCHONDRIAL MEMBRANE 20"/>
    <property type="match status" value="1"/>
</dbReference>
<evidence type="ECO:0000256" key="11">
    <source>
        <dbReference type="ARBA" id="ARBA00068548"/>
    </source>
</evidence>
<keyword evidence="6" id="KW-0653">Protein transport</keyword>
<dbReference type="AlphaFoldDB" id="A0AAE9W890"/>
<protein>
    <recommendedName>
        <fullName evidence="11">Mitochondrial import receptor subunit TOM20</fullName>
    </recommendedName>
    <alternativeName>
        <fullName evidence="10">Mitochondrial 20 kDa outer membrane protein</fullName>
    </alternativeName>
    <alternativeName>
        <fullName evidence="12">Mitochondrial import receptor subunit tom20</fullName>
    </alternativeName>
    <alternativeName>
        <fullName evidence="13">Translocase of outer membrane 20 kDa subunit</fullName>
    </alternativeName>
</protein>
<evidence type="ECO:0000256" key="1">
    <source>
        <dbReference type="ARBA" id="ARBA00004572"/>
    </source>
</evidence>
<dbReference type="GO" id="GO:0006605">
    <property type="term" value="P:protein targeting"/>
    <property type="evidence" value="ECO:0007669"/>
    <property type="project" value="InterPro"/>
</dbReference>
<reference evidence="16 17" key="1">
    <citation type="journal article" date="2023" name="G3 (Bethesda)">
        <title>A high-quality reference genome for the fission yeast Schizosaccharomyces osmophilus.</title>
        <authorList>
            <person name="Jia G.S."/>
            <person name="Zhang W.C."/>
            <person name="Liang Y."/>
            <person name="Liu X.H."/>
            <person name="Rhind N."/>
            <person name="Pidoux A."/>
            <person name="Brysch-Herzberg M."/>
            <person name="Du L.L."/>
        </authorList>
    </citation>
    <scope>NUCLEOTIDE SEQUENCE [LARGE SCALE GENOMIC DNA]</scope>
    <source>
        <strain evidence="16 17">CBS 15793</strain>
    </source>
</reference>
<keyword evidence="17" id="KW-1185">Reference proteome</keyword>
<keyword evidence="3" id="KW-0813">Transport</keyword>
<keyword evidence="5 14" id="KW-1000">Mitochondrion outer membrane</keyword>
<comment type="subcellular location">
    <subcellularLocation>
        <location evidence="1">Mitochondrion outer membrane</location>
        <topology evidence="1">Single-pass membrane protein</topology>
    </subcellularLocation>
</comment>
<dbReference type="GeneID" id="80875380"/>
<dbReference type="GO" id="GO:0030943">
    <property type="term" value="F:mitochondrion targeting sequence binding"/>
    <property type="evidence" value="ECO:0007669"/>
    <property type="project" value="TreeGrafter"/>
</dbReference>
<feature type="transmembrane region" description="Helical" evidence="15">
    <location>
        <begin position="6"/>
        <end position="24"/>
    </location>
</feature>
<evidence type="ECO:0000256" key="10">
    <source>
        <dbReference type="ARBA" id="ARBA00042705"/>
    </source>
</evidence>
<proteinExistence type="inferred from homology"/>
<dbReference type="InterPro" id="IPR023392">
    <property type="entry name" value="Tom20_dom_sf"/>
</dbReference>
<evidence type="ECO:0000256" key="4">
    <source>
        <dbReference type="ARBA" id="ARBA00022692"/>
    </source>
</evidence>
<evidence type="ECO:0000313" key="16">
    <source>
        <dbReference type="EMBL" id="WBW70677.1"/>
    </source>
</evidence>
<evidence type="ECO:0000313" key="17">
    <source>
        <dbReference type="Proteomes" id="UP001212411"/>
    </source>
</evidence>
<sequence>MRNSVIIGSLLATAAVGYGVYFDYKRRNDPAFRKTLKRRYKKVHEAKKQEEEIAVKQFDEVIEDALEIVKSTPTPNSAEEKELFFMQQVARGEQLFQQQPDNIKESAACFYAALKVYPQPVELFAIYERTVPEPIMNLLRAMQTKESTPTVE</sequence>
<name>A0AAE9W890_9SCHI</name>